<proteinExistence type="predicted"/>
<protein>
    <submittedName>
        <fullName evidence="1">Uncharacterized protein</fullName>
    </submittedName>
</protein>
<dbReference type="Proteomes" id="UP000050525">
    <property type="component" value="Unassembled WGS sequence"/>
</dbReference>
<reference evidence="1 2" key="1">
    <citation type="journal article" date="2012" name="Genome Biol.">
        <title>Sequencing three crocodilian genomes to illuminate the evolution of archosaurs and amniotes.</title>
        <authorList>
            <person name="St John J.A."/>
            <person name="Braun E.L."/>
            <person name="Isberg S.R."/>
            <person name="Miles L.G."/>
            <person name="Chong A.Y."/>
            <person name="Gongora J."/>
            <person name="Dalzell P."/>
            <person name="Moran C."/>
            <person name="Bed'hom B."/>
            <person name="Abzhanov A."/>
            <person name="Burgess S.C."/>
            <person name="Cooksey A.M."/>
            <person name="Castoe T.A."/>
            <person name="Crawford N.G."/>
            <person name="Densmore L.D."/>
            <person name="Drew J.C."/>
            <person name="Edwards S.V."/>
            <person name="Faircloth B.C."/>
            <person name="Fujita M.K."/>
            <person name="Greenwold M.J."/>
            <person name="Hoffmann F.G."/>
            <person name="Howard J.M."/>
            <person name="Iguchi T."/>
            <person name="Janes D.E."/>
            <person name="Khan S.Y."/>
            <person name="Kohno S."/>
            <person name="de Koning A.J."/>
            <person name="Lance S.L."/>
            <person name="McCarthy F.M."/>
            <person name="McCormack J.E."/>
            <person name="Merchant M.E."/>
            <person name="Peterson D.G."/>
            <person name="Pollock D.D."/>
            <person name="Pourmand N."/>
            <person name="Raney B.J."/>
            <person name="Roessler K.A."/>
            <person name="Sanford J.R."/>
            <person name="Sawyer R.H."/>
            <person name="Schmidt C.J."/>
            <person name="Triplett E.W."/>
            <person name="Tuberville T.D."/>
            <person name="Venegas-Anaya M."/>
            <person name="Howard J.T."/>
            <person name="Jarvis E.D."/>
            <person name="Guillette L.J.Jr."/>
            <person name="Glenn T.C."/>
            <person name="Green R.E."/>
            <person name="Ray D.A."/>
        </authorList>
    </citation>
    <scope>NUCLEOTIDE SEQUENCE [LARGE SCALE GENOMIC DNA]</scope>
    <source>
        <strain evidence="1">KSC_2009_1</strain>
    </source>
</reference>
<dbReference type="AlphaFoldDB" id="A0A151N122"/>
<name>A0A151N122_ALLMI</name>
<gene>
    <name evidence="1" type="ORF">Y1Q_0008162</name>
</gene>
<keyword evidence="2" id="KW-1185">Reference proteome</keyword>
<accession>A0A151N122</accession>
<sequence>MASLVGTVDEAFLMTPENLLTSTPEGSVFMDKKFKDYTFIAHNAKGYNKVIAKGYRVAQIYEVWHFAEMLVKGSNVLHLIRSLAFC</sequence>
<evidence type="ECO:0000313" key="2">
    <source>
        <dbReference type="Proteomes" id="UP000050525"/>
    </source>
</evidence>
<evidence type="ECO:0000313" key="1">
    <source>
        <dbReference type="EMBL" id="KYO30501.1"/>
    </source>
</evidence>
<dbReference type="EMBL" id="AKHW03004154">
    <property type="protein sequence ID" value="KYO30501.1"/>
    <property type="molecule type" value="Genomic_DNA"/>
</dbReference>
<comment type="caution">
    <text evidence="1">The sequence shown here is derived from an EMBL/GenBank/DDBJ whole genome shotgun (WGS) entry which is preliminary data.</text>
</comment>
<organism evidence="1 2">
    <name type="scientific">Alligator mississippiensis</name>
    <name type="common">American alligator</name>
    <dbReference type="NCBI Taxonomy" id="8496"/>
    <lineage>
        <taxon>Eukaryota</taxon>
        <taxon>Metazoa</taxon>
        <taxon>Chordata</taxon>
        <taxon>Craniata</taxon>
        <taxon>Vertebrata</taxon>
        <taxon>Euteleostomi</taxon>
        <taxon>Archelosauria</taxon>
        <taxon>Archosauria</taxon>
        <taxon>Crocodylia</taxon>
        <taxon>Alligatoridae</taxon>
        <taxon>Alligatorinae</taxon>
        <taxon>Alligator</taxon>
    </lineage>
</organism>